<protein>
    <submittedName>
        <fullName evidence="2">NADP-dependent oxidoreductase</fullName>
    </submittedName>
</protein>
<reference evidence="2 3" key="1">
    <citation type="journal article" date="2019" name="Int. J. Syst. Evol. Microbiol.">
        <title>The Global Catalogue of Microorganisms (GCM) 10K type strain sequencing project: providing services to taxonomists for standard genome sequencing and annotation.</title>
        <authorList>
            <consortium name="The Broad Institute Genomics Platform"/>
            <consortium name="The Broad Institute Genome Sequencing Center for Infectious Disease"/>
            <person name="Wu L."/>
            <person name="Ma J."/>
        </authorList>
    </citation>
    <scope>NUCLEOTIDE SEQUENCE [LARGE SCALE GENOMIC DNA]</scope>
    <source>
        <strain evidence="2 3">JCM 16014</strain>
    </source>
</reference>
<dbReference type="Pfam" id="PF08240">
    <property type="entry name" value="ADH_N"/>
    <property type="match status" value="1"/>
</dbReference>
<proteinExistence type="predicted"/>
<gene>
    <name evidence="2" type="ORF">GCM10009839_65440</name>
</gene>
<keyword evidence="3" id="KW-1185">Reference proteome</keyword>
<dbReference type="InterPro" id="IPR036291">
    <property type="entry name" value="NAD(P)-bd_dom_sf"/>
</dbReference>
<dbReference type="Gene3D" id="3.40.50.720">
    <property type="entry name" value="NAD(P)-binding Rossmann-like Domain"/>
    <property type="match status" value="1"/>
</dbReference>
<feature type="domain" description="Enoyl reductase (ER)" evidence="1">
    <location>
        <begin position="10"/>
        <end position="302"/>
    </location>
</feature>
<dbReference type="PANTHER" id="PTHR11695">
    <property type="entry name" value="ALCOHOL DEHYDROGENASE RELATED"/>
    <property type="match status" value="1"/>
</dbReference>
<dbReference type="SMART" id="SM00829">
    <property type="entry name" value="PKS_ER"/>
    <property type="match status" value="1"/>
</dbReference>
<dbReference type="Gene3D" id="3.90.180.10">
    <property type="entry name" value="Medium-chain alcohol dehydrogenases, catalytic domain"/>
    <property type="match status" value="1"/>
</dbReference>
<comment type="caution">
    <text evidence="2">The sequence shown here is derived from an EMBL/GenBank/DDBJ whole genome shotgun (WGS) entry which is preliminary data.</text>
</comment>
<dbReference type="SUPFAM" id="SSF51735">
    <property type="entry name" value="NAD(P)-binding Rossmann-fold domains"/>
    <property type="match status" value="1"/>
</dbReference>
<dbReference type="Pfam" id="PF13602">
    <property type="entry name" value="ADH_zinc_N_2"/>
    <property type="match status" value="1"/>
</dbReference>
<name>A0ABN2V3P0_9ACTN</name>
<dbReference type="Proteomes" id="UP001500751">
    <property type="component" value="Unassembled WGS sequence"/>
</dbReference>
<dbReference type="EMBL" id="BAAAQN010000048">
    <property type="protein sequence ID" value="GAA2050087.1"/>
    <property type="molecule type" value="Genomic_DNA"/>
</dbReference>
<sequence>MKAVRIHEPGGPETLVVEEVPDPFAATGDVVVRVRAAGIVPDELSWPATWTTRAGADRTPVIPTHEVAGTVAEIRYGTTGFAVGDRVVGLTDWHRDGAAAELVAVEARNLVPIPAGLDDLTAAALPVSGLTAWQGLFTHGGLRAGQTVLVHGAVGATGSIAVQLARSAGARVLGTGLPADEEPARKAGVDVFVDVTTTALSDLDERPDLVFDTVGGDALAASAAVVADGGAIVSIIAPPPDPPAGGRAVVFIVEPDRAQLAELVRLAAAGEIGTRVGAVFPLDEARDAFTAKKRGIGGKILLVP</sequence>
<dbReference type="CDD" id="cd05289">
    <property type="entry name" value="MDR_like_2"/>
    <property type="match status" value="1"/>
</dbReference>
<dbReference type="InterPro" id="IPR013154">
    <property type="entry name" value="ADH-like_N"/>
</dbReference>
<dbReference type="SUPFAM" id="SSF50129">
    <property type="entry name" value="GroES-like"/>
    <property type="match status" value="1"/>
</dbReference>
<evidence type="ECO:0000313" key="3">
    <source>
        <dbReference type="Proteomes" id="UP001500751"/>
    </source>
</evidence>
<accession>A0ABN2V3P0</accession>
<dbReference type="RefSeq" id="WP_344669557.1">
    <property type="nucleotide sequence ID" value="NZ_BAAAQN010000048.1"/>
</dbReference>
<dbReference type="InterPro" id="IPR011032">
    <property type="entry name" value="GroES-like_sf"/>
</dbReference>
<dbReference type="InterPro" id="IPR050700">
    <property type="entry name" value="YIM1/Zinc_Alcohol_DH_Fams"/>
</dbReference>
<organism evidence="2 3">
    <name type="scientific">Catenulispora yoronensis</name>
    <dbReference type="NCBI Taxonomy" id="450799"/>
    <lineage>
        <taxon>Bacteria</taxon>
        <taxon>Bacillati</taxon>
        <taxon>Actinomycetota</taxon>
        <taxon>Actinomycetes</taxon>
        <taxon>Catenulisporales</taxon>
        <taxon>Catenulisporaceae</taxon>
        <taxon>Catenulispora</taxon>
    </lineage>
</organism>
<dbReference type="InterPro" id="IPR020843">
    <property type="entry name" value="ER"/>
</dbReference>
<dbReference type="PANTHER" id="PTHR11695:SF294">
    <property type="entry name" value="RETICULON-4-INTERACTING PROTEIN 1, MITOCHONDRIAL"/>
    <property type="match status" value="1"/>
</dbReference>
<evidence type="ECO:0000313" key="2">
    <source>
        <dbReference type="EMBL" id="GAA2050087.1"/>
    </source>
</evidence>
<evidence type="ECO:0000259" key="1">
    <source>
        <dbReference type="SMART" id="SM00829"/>
    </source>
</evidence>